<feature type="compositionally biased region" description="Polar residues" evidence="1">
    <location>
        <begin position="373"/>
        <end position="395"/>
    </location>
</feature>
<gene>
    <name evidence="2" type="ORF">PCANC_19798</name>
</gene>
<feature type="compositionally biased region" description="Basic residues" evidence="1">
    <location>
        <begin position="153"/>
        <end position="162"/>
    </location>
</feature>
<accession>A0A2N5UQ56</accession>
<reference evidence="2 3" key="1">
    <citation type="submission" date="2017-11" db="EMBL/GenBank/DDBJ databases">
        <title>De novo assembly and phasing of dikaryotic genomes from two isolates of Puccinia coronata f. sp. avenae, the causal agent of oat crown rust.</title>
        <authorList>
            <person name="Miller M.E."/>
            <person name="Zhang Y."/>
            <person name="Omidvar V."/>
            <person name="Sperschneider J."/>
            <person name="Schwessinger B."/>
            <person name="Raley C."/>
            <person name="Palmer J.M."/>
            <person name="Garnica D."/>
            <person name="Upadhyaya N."/>
            <person name="Rathjen J."/>
            <person name="Taylor J.M."/>
            <person name="Park R.F."/>
            <person name="Dodds P.N."/>
            <person name="Hirsch C.D."/>
            <person name="Kianian S.F."/>
            <person name="Figueroa M."/>
        </authorList>
    </citation>
    <scope>NUCLEOTIDE SEQUENCE [LARGE SCALE GENOMIC DNA]</scope>
    <source>
        <strain evidence="2">12NC29</strain>
    </source>
</reference>
<comment type="caution">
    <text evidence="2">The sequence shown here is derived from an EMBL/GenBank/DDBJ whole genome shotgun (WGS) entry which is preliminary data.</text>
</comment>
<proteinExistence type="predicted"/>
<keyword evidence="3" id="KW-1185">Reference proteome</keyword>
<evidence type="ECO:0000256" key="1">
    <source>
        <dbReference type="SAM" id="MobiDB-lite"/>
    </source>
</evidence>
<protein>
    <submittedName>
        <fullName evidence="2">Uncharacterized protein</fullName>
    </submittedName>
</protein>
<sequence>MDLPSSQFFFTLTIAVRPSSRHKTITLVKIPLLGPPHLSSERATSPPPLHYTKASQSLLPQLSPLISAATSPGILYLLLETSNPITPPSSFTSVYIQTNQMDNLNFVCNYKAYNADTTASILQPHNFPEGNEVNPTVWTAIQDNRHVKEPKKPKAKAKKTKKAATQSATEPTSQEPTAANNAMDFNQRKRSSATLIPMTPQPAVLPVEALGAAANALPSIPLPATKRDNSPEMGSEEARKELMLPKTTGPQRPGGNNPVPLIDSLEDQAQIALIMLNTHCDSYVGANNCRQLAIAEMHLRKCISAQETLRSRVGDSMTITLSQGWSAKYQLFKLKEWMRQNMPRTPNHQDQSLTTGTKNQGHLQLPQQGIPENGNQFTQENSPPNFSHQSTNANTAHYPAANHTPGYYPLAPMINQQDYPVNHAPGYYPQAPMTNQPVEAVPPFQGPYEQHPNQQHRSHGKRNGRGWRANNNSNKSRPSSERGLERMMATAEFLQRALAYMDQRGCSKSTRSNCRQK</sequence>
<feature type="compositionally biased region" description="Basic and acidic residues" evidence="1">
    <location>
        <begin position="143"/>
        <end position="152"/>
    </location>
</feature>
<feature type="compositionally biased region" description="Polar residues" evidence="1">
    <location>
        <begin position="342"/>
        <end position="367"/>
    </location>
</feature>
<dbReference type="Proteomes" id="UP000235388">
    <property type="component" value="Unassembled WGS sequence"/>
</dbReference>
<feature type="region of interest" description="Disordered" evidence="1">
    <location>
        <begin position="342"/>
        <end position="400"/>
    </location>
</feature>
<evidence type="ECO:0000313" key="2">
    <source>
        <dbReference type="EMBL" id="PLW39766.1"/>
    </source>
</evidence>
<evidence type="ECO:0000313" key="3">
    <source>
        <dbReference type="Proteomes" id="UP000235388"/>
    </source>
</evidence>
<feature type="compositionally biased region" description="Basic residues" evidence="1">
    <location>
        <begin position="454"/>
        <end position="465"/>
    </location>
</feature>
<feature type="compositionally biased region" description="Polar residues" evidence="1">
    <location>
        <begin position="166"/>
        <end position="183"/>
    </location>
</feature>
<dbReference type="EMBL" id="PGCJ01000190">
    <property type="protein sequence ID" value="PLW39766.1"/>
    <property type="molecule type" value="Genomic_DNA"/>
</dbReference>
<feature type="region of interest" description="Disordered" evidence="1">
    <location>
        <begin position="142"/>
        <end position="183"/>
    </location>
</feature>
<feature type="region of interest" description="Disordered" evidence="1">
    <location>
        <begin position="435"/>
        <end position="484"/>
    </location>
</feature>
<organism evidence="2 3">
    <name type="scientific">Puccinia coronata f. sp. avenae</name>
    <dbReference type="NCBI Taxonomy" id="200324"/>
    <lineage>
        <taxon>Eukaryota</taxon>
        <taxon>Fungi</taxon>
        <taxon>Dikarya</taxon>
        <taxon>Basidiomycota</taxon>
        <taxon>Pucciniomycotina</taxon>
        <taxon>Pucciniomycetes</taxon>
        <taxon>Pucciniales</taxon>
        <taxon>Pucciniaceae</taxon>
        <taxon>Puccinia</taxon>
    </lineage>
</organism>
<dbReference type="AlphaFoldDB" id="A0A2N5UQ56"/>
<name>A0A2N5UQ56_9BASI</name>